<dbReference type="InterPro" id="IPR001466">
    <property type="entry name" value="Beta-lactam-related"/>
</dbReference>
<feature type="transmembrane region" description="Helical" evidence="1">
    <location>
        <begin position="590"/>
        <end position="609"/>
    </location>
</feature>
<evidence type="ECO:0000259" key="3">
    <source>
        <dbReference type="Pfam" id="PF00144"/>
    </source>
</evidence>
<gene>
    <name evidence="4" type="ORF">CA260_01860</name>
</gene>
<dbReference type="InterPro" id="IPR012338">
    <property type="entry name" value="Beta-lactam/transpept-like"/>
</dbReference>
<name>A0A328P7W2_9GAMM</name>
<accession>A0A328P7W2</accession>
<evidence type="ECO:0000256" key="1">
    <source>
        <dbReference type="SAM" id="Phobius"/>
    </source>
</evidence>
<evidence type="ECO:0000313" key="4">
    <source>
        <dbReference type="EMBL" id="RAO76695.1"/>
    </source>
</evidence>
<dbReference type="PANTHER" id="PTHR46825">
    <property type="entry name" value="D-ALANYL-D-ALANINE-CARBOXYPEPTIDASE/ENDOPEPTIDASE AMPH"/>
    <property type="match status" value="1"/>
</dbReference>
<dbReference type="EMBL" id="NFZS01000001">
    <property type="protein sequence ID" value="RAO76695.1"/>
    <property type="molecule type" value="Genomic_DNA"/>
</dbReference>
<dbReference type="SUPFAM" id="SSF56601">
    <property type="entry name" value="beta-lactamase/transpeptidase-like"/>
    <property type="match status" value="1"/>
</dbReference>
<proteinExistence type="predicted"/>
<keyword evidence="5" id="KW-1185">Reference proteome</keyword>
<dbReference type="OrthoDB" id="119951at2"/>
<comment type="caution">
    <text evidence="4">The sequence shown here is derived from an EMBL/GenBank/DDBJ whole genome shotgun (WGS) entry which is preliminary data.</text>
</comment>
<evidence type="ECO:0000313" key="5">
    <source>
        <dbReference type="Proteomes" id="UP000248926"/>
    </source>
</evidence>
<feature type="transmembrane region" description="Helical" evidence="1">
    <location>
        <begin position="629"/>
        <end position="647"/>
    </location>
</feature>
<dbReference type="InterPro" id="IPR050491">
    <property type="entry name" value="AmpC-like"/>
</dbReference>
<feature type="transmembrane region" description="Helical" evidence="1">
    <location>
        <begin position="516"/>
        <end position="540"/>
    </location>
</feature>
<protein>
    <recommendedName>
        <fullName evidence="3">Beta-lactamase-related domain-containing protein</fullName>
    </recommendedName>
</protein>
<dbReference type="Gene3D" id="3.40.710.10">
    <property type="entry name" value="DD-peptidase/beta-lactamase superfamily"/>
    <property type="match status" value="1"/>
</dbReference>
<dbReference type="Proteomes" id="UP000248926">
    <property type="component" value="Unassembled WGS sequence"/>
</dbReference>
<organism evidence="4 5">
    <name type="scientific">Dyella jiangningensis</name>
    <dbReference type="NCBI Taxonomy" id="1379159"/>
    <lineage>
        <taxon>Bacteria</taxon>
        <taxon>Pseudomonadati</taxon>
        <taxon>Pseudomonadota</taxon>
        <taxon>Gammaproteobacteria</taxon>
        <taxon>Lysobacterales</taxon>
        <taxon>Rhodanobacteraceae</taxon>
        <taxon>Dyella</taxon>
    </lineage>
</organism>
<feature type="transmembrane region" description="Helical" evidence="1">
    <location>
        <begin position="561"/>
        <end position="578"/>
    </location>
</feature>
<keyword evidence="1" id="KW-1133">Transmembrane helix</keyword>
<dbReference type="PANTHER" id="PTHR46825:SF9">
    <property type="entry name" value="BETA-LACTAMASE-RELATED DOMAIN-CONTAINING PROTEIN"/>
    <property type="match status" value="1"/>
</dbReference>
<reference evidence="4 5" key="1">
    <citation type="journal article" date="2018" name="Genet. Mol. Biol.">
        <title>The genome sequence of Dyella jiangningensis FCAV SCS01 from a lignocellulose-decomposing microbial consortium metagenome reveals potential for biotechnological applications.</title>
        <authorList>
            <person name="Desiderato J.G."/>
            <person name="Alvarenga D.O."/>
            <person name="Constancio M.T.L."/>
            <person name="Alves L.M.C."/>
            <person name="Varani A.M."/>
        </authorList>
    </citation>
    <scope>NUCLEOTIDE SEQUENCE [LARGE SCALE GENOMIC DNA]</scope>
    <source>
        <strain evidence="4 5">FCAV SCS01</strain>
    </source>
</reference>
<dbReference type="Pfam" id="PF00144">
    <property type="entry name" value="Beta-lactamase"/>
    <property type="match status" value="1"/>
</dbReference>
<feature type="signal peptide" evidence="2">
    <location>
        <begin position="1"/>
        <end position="35"/>
    </location>
</feature>
<dbReference type="AlphaFoldDB" id="A0A328P7W2"/>
<keyword evidence="2" id="KW-0732">Signal</keyword>
<feature type="domain" description="Beta-lactamase-related" evidence="3">
    <location>
        <begin position="69"/>
        <end position="383"/>
    </location>
</feature>
<keyword evidence="1" id="KW-0812">Transmembrane</keyword>
<evidence type="ECO:0000256" key="2">
    <source>
        <dbReference type="SAM" id="SignalP"/>
    </source>
</evidence>
<sequence>MPRESHVKAIAPAIARSARLVLAAALAMSASHSYAQIQITPLPEPKAATITQIGAHELTGGDVGPWLDEQMARAMSNGGIAGAVAVVVKDGNVVASKGYGYANVAARKPVDPASTMFRAASVSELFTWTAVMQLAEQHKLELDADINRYLDFQIPPRDGKAVTLRDLMTHTAGFEDVLRDRYAADAATLMSNEAWLKRWIPARIYPAGDVPAHSAYGAALAGYIVQRVSGMPFDTYVERHIFMPLGMQHASFRQPLPADVQADAPPGYRSAEASPQSFARRTAAPAEGLSISGDDMARFMIAHLQFGRAGEAQLLEQASVKAMHDYLRAAIPGLPGMALGFARMDRDGQVILGHAGGIADFHSLVALFPEQHAGIFIAMDGHPDGGWPRALADAFDARYFPPLPQLKSPTLPTAKQHAGQIAGRYASSITSQSNVLALRDLFQPLWVGVAADGTLRVPQLGAESWREVKPYVWVDDASGHQLAALVRDGKVRMWSIDTLSPAQVFLPASGWAPGRVAGVLMTLLAIFALVALSWPVVALLRRRNIGIALPEGDERWYRLSRIVPIFHLAFAGGWALMLPRLGAPHLDMRLLLLQIVGVLAVLGTIPVAIETWRAWRTPGAWWRRLSDVVLLMACLGAIAFIVNFHLLGPGYNY</sequence>
<keyword evidence="1" id="KW-0472">Membrane</keyword>
<feature type="chain" id="PRO_5016431842" description="Beta-lactamase-related domain-containing protein" evidence="2">
    <location>
        <begin position="36"/>
        <end position="653"/>
    </location>
</feature>